<organism evidence="1 2">
    <name type="scientific">Choristoneura fumiferana</name>
    <name type="common">Spruce budworm moth</name>
    <name type="synonym">Archips fumiferana</name>
    <dbReference type="NCBI Taxonomy" id="7141"/>
    <lineage>
        <taxon>Eukaryota</taxon>
        <taxon>Metazoa</taxon>
        <taxon>Ecdysozoa</taxon>
        <taxon>Arthropoda</taxon>
        <taxon>Hexapoda</taxon>
        <taxon>Insecta</taxon>
        <taxon>Pterygota</taxon>
        <taxon>Neoptera</taxon>
        <taxon>Endopterygota</taxon>
        <taxon>Lepidoptera</taxon>
        <taxon>Glossata</taxon>
        <taxon>Ditrysia</taxon>
        <taxon>Tortricoidea</taxon>
        <taxon>Tortricidae</taxon>
        <taxon>Tortricinae</taxon>
        <taxon>Choristoneura</taxon>
    </lineage>
</organism>
<accession>A0ACC0JXY9</accession>
<dbReference type="EMBL" id="CM046112">
    <property type="protein sequence ID" value="KAI8428970.1"/>
    <property type="molecule type" value="Genomic_DNA"/>
</dbReference>
<sequence length="185" mass="21056">MDILKPGTGFMEVLEVECVKNEPVWESSLSEYAPLEDLYADHKVKQELVIVTVKIENGETSEEGLRNCNCKDTALPSVAINKVKHNLSQKDLFQTKGTSSFGKRRNKTHTLCRRCGRSSYHIQKSKCSQCGYPAAKLRSYHWSVKAKRRKTTGTGRMRHLKIVRRRFRNGFKEGRPTPKKAVASS</sequence>
<evidence type="ECO:0000313" key="2">
    <source>
        <dbReference type="Proteomes" id="UP001064048"/>
    </source>
</evidence>
<keyword evidence="2" id="KW-1185">Reference proteome</keyword>
<gene>
    <name evidence="1" type="ORF">MSG28_007568</name>
</gene>
<reference evidence="1 2" key="1">
    <citation type="journal article" date="2022" name="Genome Biol. Evol.">
        <title>The Spruce Budworm Genome: Reconstructing the Evolutionary History of Antifreeze Proteins.</title>
        <authorList>
            <person name="Beliveau C."/>
            <person name="Gagne P."/>
            <person name="Picq S."/>
            <person name="Vernygora O."/>
            <person name="Keeling C.I."/>
            <person name="Pinkney K."/>
            <person name="Doucet D."/>
            <person name="Wen F."/>
            <person name="Johnston J.S."/>
            <person name="Maaroufi H."/>
            <person name="Boyle B."/>
            <person name="Laroche J."/>
            <person name="Dewar K."/>
            <person name="Juretic N."/>
            <person name="Blackburn G."/>
            <person name="Nisole A."/>
            <person name="Brunet B."/>
            <person name="Brandao M."/>
            <person name="Lumley L."/>
            <person name="Duan J."/>
            <person name="Quan G."/>
            <person name="Lucarotti C.J."/>
            <person name="Roe A.D."/>
            <person name="Sperling F.A.H."/>
            <person name="Levesque R.C."/>
            <person name="Cusson M."/>
        </authorList>
    </citation>
    <scope>NUCLEOTIDE SEQUENCE [LARGE SCALE GENOMIC DNA]</scope>
    <source>
        <strain evidence="1">Glfc:IPQL:Cfum</strain>
    </source>
</reference>
<protein>
    <submittedName>
        <fullName evidence="1">Uncharacterized protein</fullName>
    </submittedName>
</protein>
<proteinExistence type="predicted"/>
<evidence type="ECO:0000313" key="1">
    <source>
        <dbReference type="EMBL" id="KAI8428970.1"/>
    </source>
</evidence>
<dbReference type="Proteomes" id="UP001064048">
    <property type="component" value="Chromosome 12"/>
</dbReference>
<name>A0ACC0JXY9_CHOFU</name>
<comment type="caution">
    <text evidence="1">The sequence shown here is derived from an EMBL/GenBank/DDBJ whole genome shotgun (WGS) entry which is preliminary data.</text>
</comment>